<feature type="compositionally biased region" description="Low complexity" evidence="1">
    <location>
        <begin position="463"/>
        <end position="484"/>
    </location>
</feature>
<reference evidence="2" key="1">
    <citation type="journal article" date="2020" name="Fungal Divers.">
        <title>Resolving the Mortierellaceae phylogeny through synthesis of multi-gene phylogenetics and phylogenomics.</title>
        <authorList>
            <person name="Vandepol N."/>
            <person name="Liber J."/>
            <person name="Desiro A."/>
            <person name="Na H."/>
            <person name="Kennedy M."/>
            <person name="Barry K."/>
            <person name="Grigoriev I.V."/>
            <person name="Miller A.N."/>
            <person name="O'Donnell K."/>
            <person name="Stajich J.E."/>
            <person name="Bonito G."/>
        </authorList>
    </citation>
    <scope>NUCLEOTIDE SEQUENCE</scope>
    <source>
        <strain evidence="2">BC1065</strain>
    </source>
</reference>
<dbReference type="PANTHER" id="PTHR43591">
    <property type="entry name" value="METHYLTRANSFERASE"/>
    <property type="match status" value="1"/>
</dbReference>
<gene>
    <name evidence="2" type="ORF">DFQ27_005963</name>
</gene>
<proteinExistence type="predicted"/>
<evidence type="ECO:0000313" key="2">
    <source>
        <dbReference type="EMBL" id="KAG0256019.1"/>
    </source>
</evidence>
<feature type="region of interest" description="Disordered" evidence="1">
    <location>
        <begin position="312"/>
        <end position="374"/>
    </location>
</feature>
<feature type="compositionally biased region" description="Low complexity" evidence="1">
    <location>
        <begin position="319"/>
        <end position="329"/>
    </location>
</feature>
<dbReference type="SUPFAM" id="SSF53335">
    <property type="entry name" value="S-adenosyl-L-methionine-dependent methyltransferases"/>
    <property type="match status" value="1"/>
</dbReference>
<dbReference type="InterPro" id="IPR029063">
    <property type="entry name" value="SAM-dependent_MTases_sf"/>
</dbReference>
<dbReference type="Proteomes" id="UP000807716">
    <property type="component" value="Unassembled WGS sequence"/>
</dbReference>
<name>A0A9P6PZ68_9FUNG</name>
<accession>A0A9P6PZ68</accession>
<feature type="compositionally biased region" description="Low complexity" evidence="1">
    <location>
        <begin position="1"/>
        <end position="25"/>
    </location>
</feature>
<feature type="region of interest" description="Disordered" evidence="1">
    <location>
        <begin position="143"/>
        <end position="162"/>
    </location>
</feature>
<feature type="compositionally biased region" description="Low complexity" evidence="1">
    <location>
        <begin position="96"/>
        <end position="113"/>
    </location>
</feature>
<evidence type="ECO:0000256" key="1">
    <source>
        <dbReference type="SAM" id="MobiDB-lite"/>
    </source>
</evidence>
<dbReference type="GO" id="GO:0008168">
    <property type="term" value="F:methyltransferase activity"/>
    <property type="evidence" value="ECO:0007669"/>
    <property type="project" value="TreeGrafter"/>
</dbReference>
<feature type="region of interest" description="Disordered" evidence="1">
    <location>
        <begin position="557"/>
        <end position="611"/>
    </location>
</feature>
<evidence type="ECO:0008006" key="4">
    <source>
        <dbReference type="Google" id="ProtNLM"/>
    </source>
</evidence>
<evidence type="ECO:0000313" key="3">
    <source>
        <dbReference type="Proteomes" id="UP000807716"/>
    </source>
</evidence>
<feature type="compositionally biased region" description="Polar residues" evidence="1">
    <location>
        <begin position="485"/>
        <end position="519"/>
    </location>
</feature>
<comment type="caution">
    <text evidence="2">The sequence shown here is derived from an EMBL/GenBank/DDBJ whole genome shotgun (WGS) entry which is preliminary data.</text>
</comment>
<feature type="compositionally biased region" description="Low complexity" evidence="1">
    <location>
        <begin position="254"/>
        <end position="268"/>
    </location>
</feature>
<feature type="compositionally biased region" description="Low complexity" evidence="1">
    <location>
        <begin position="558"/>
        <end position="611"/>
    </location>
</feature>
<feature type="compositionally biased region" description="Basic residues" evidence="1">
    <location>
        <begin position="73"/>
        <end position="85"/>
    </location>
</feature>
<feature type="region of interest" description="Disordered" evidence="1">
    <location>
        <begin position="435"/>
        <end position="530"/>
    </location>
</feature>
<feature type="region of interest" description="Disordered" evidence="1">
    <location>
        <begin position="250"/>
        <end position="272"/>
    </location>
</feature>
<dbReference type="OrthoDB" id="2013972at2759"/>
<protein>
    <recommendedName>
        <fullName evidence="4">Methyltransferase type 11 domain-containing protein</fullName>
    </recommendedName>
</protein>
<dbReference type="PANTHER" id="PTHR43591:SF24">
    <property type="entry name" value="2-METHOXY-6-POLYPRENYL-1,4-BENZOQUINOL METHYLASE, MITOCHONDRIAL"/>
    <property type="match status" value="1"/>
</dbReference>
<feature type="region of interest" description="Disordered" evidence="1">
    <location>
        <begin position="60"/>
        <end position="128"/>
    </location>
</feature>
<dbReference type="Gene3D" id="3.40.50.150">
    <property type="entry name" value="Vaccinia Virus protein VP39"/>
    <property type="match status" value="1"/>
</dbReference>
<dbReference type="EMBL" id="JAAAJB010000430">
    <property type="protein sequence ID" value="KAG0256019.1"/>
    <property type="molecule type" value="Genomic_DNA"/>
</dbReference>
<organism evidence="2 3">
    <name type="scientific">Actinomortierella ambigua</name>
    <dbReference type="NCBI Taxonomy" id="1343610"/>
    <lineage>
        <taxon>Eukaryota</taxon>
        <taxon>Fungi</taxon>
        <taxon>Fungi incertae sedis</taxon>
        <taxon>Mucoromycota</taxon>
        <taxon>Mortierellomycotina</taxon>
        <taxon>Mortierellomycetes</taxon>
        <taxon>Mortierellales</taxon>
        <taxon>Mortierellaceae</taxon>
        <taxon>Actinomortierella</taxon>
    </lineage>
</organism>
<keyword evidence="3" id="KW-1185">Reference proteome</keyword>
<sequence>MGAQQSRPQRTRSRSPSFSSAPASPGFTPTGFNGTHPSLTAEDAPPTLLLPHQQQQLQYYHLQQQQQQGQHPHLSRQYHQLHHTWSHHDPQPCSPALSAASTSDLRLTSTRTSEGGGGGGGGGGRLSAKKQFSSFLSNLKNRSSASFGSSTDPTGAGLNLSQDSLGTQTTVISDSTNTSANNSGVFNFAQLTPANCGGSATYGSIAVPHPICPKEAAKLAKKAEEDARLADLREQKQQKKTNKLREKHMKELQKLQQQQLQEQQQLQQQHRRHSLYHPLPASIDAVPSTPWTTITPLSLTSQNQQVIFTNLSTSASGVPRPGSRGSTGFPSGGGGSCEQISTLDHHPLQHRRSHSGPHLPDHSHLSPSLAMPEAGGAAAPIATVLFDRSGSSSGDDSSTKSGATVVVAPEAFDMNPLTTAAASSTLTTMTASSARSAASSPLAEATAWESTTNTAMTPPPLAPSSSSTSLQQQQQAPRAMMATTAEQYRATTPSPLPSRTATPSLSMTAEQRTSTTMANRSPVPEGSNTSVVQTPELHQQQLAQQLKQYRKSMVAQGSATTTTNTTTTAATPSVLSTSSFSSSSTGSSTATTKPTTTTTSTTTAAATTTSTCGKGSFSKFGFIRGKAGFAWLEKRIAGLSGSAQNVSLSSSPSSSVHFDDETIERRLDEMEHEAAKQYKDRVAEQHFLMKDVMGGNSHVPIDLTFKRVLENGCGAGDWTLDMASDMPETDFVGCPQIVFTTSNAGHNTKNALYRPRGLLGADQSQQGTGEGAAPPLRPRNCSFVTTVPMNRLPFHNDHFDYVFQRRQSVVLLTTEWQRTILELFRVLKKGGWVEIIEPDLCLRGGGELCQLAGEYCIGLFESLGRHPNVIHEMPILLAAAGFVNVQVKVWSMPLGWGGPVGKAMLRNQQLFVNEMEPMYVRQGHGDSREYHELTEQIFHEAVDRRAYINYHSIIAQKPVASTDRHKESKPQMSKMLA</sequence>
<feature type="compositionally biased region" description="Gly residues" evidence="1">
    <location>
        <begin position="114"/>
        <end position="125"/>
    </location>
</feature>
<dbReference type="AlphaFoldDB" id="A0A9P6PZ68"/>
<feature type="region of interest" description="Disordered" evidence="1">
    <location>
        <begin position="1"/>
        <end position="45"/>
    </location>
</feature>
<feature type="compositionally biased region" description="Low complexity" evidence="1">
    <location>
        <begin position="60"/>
        <end position="72"/>
    </location>
</feature>